<reference evidence="2 3" key="1">
    <citation type="submission" date="2017-09" db="EMBL/GenBank/DDBJ databases">
        <title>Sequencing the genomes of two abundant thermophiles in Great Basin hot springs: Thermocrinis jamiesonii and novel Chloroflexi Thermoflexus hugenholtzii.</title>
        <authorList>
            <person name="Hedlund B."/>
        </authorList>
    </citation>
    <scope>NUCLEOTIDE SEQUENCE [LARGE SCALE GENOMIC DNA]</scope>
    <source>
        <strain evidence="2 3">G233</strain>
    </source>
</reference>
<proteinExistence type="predicted"/>
<protein>
    <recommendedName>
        <fullName evidence="4">DUF304 domain-containing protein</fullName>
    </recommendedName>
</protein>
<comment type="caution">
    <text evidence="2">The sequence shown here is derived from an EMBL/GenBank/DDBJ whole genome shotgun (WGS) entry which is preliminary data.</text>
</comment>
<dbReference type="Proteomes" id="UP000223071">
    <property type="component" value="Unassembled WGS sequence"/>
</dbReference>
<gene>
    <name evidence="2" type="ORF">A9A59_2189</name>
</gene>
<dbReference type="RefSeq" id="WP_098504288.1">
    <property type="nucleotide sequence ID" value="NZ_PDJQ01000001.1"/>
</dbReference>
<feature type="transmembrane region" description="Helical" evidence="1">
    <location>
        <begin position="65"/>
        <end position="84"/>
    </location>
</feature>
<keyword evidence="1" id="KW-0472">Membrane</keyword>
<keyword evidence="1" id="KW-1133">Transmembrane helix</keyword>
<accession>A0A2A9HIW0</accession>
<name>A0A2A9HIW0_TEPT2</name>
<dbReference type="AlphaFoldDB" id="A0A2A9HIW0"/>
<sequence length="186" mass="20423">MAAAPNPKKLPFTLQPGEQVLALVRRHWLYFSLRIAGVVLAGLGGAALGIAAVAMTLGFDGLPGRIAGAVIAVWAVYWAVRAYFTWYRYQNDIWVVTNQRLVDSLKRHWFHHQMASTDLVDVEDLRVERHGVLETVFDFGDVQCQTAGVVQNFVLSGIPQPARLLAVVDGARDAARRSLGSADAVR</sequence>
<keyword evidence="3" id="KW-1185">Reference proteome</keyword>
<feature type="transmembrane region" description="Helical" evidence="1">
    <location>
        <begin position="35"/>
        <end position="59"/>
    </location>
</feature>
<dbReference type="EMBL" id="PDJQ01000001">
    <property type="protein sequence ID" value="PFG74936.1"/>
    <property type="molecule type" value="Genomic_DNA"/>
</dbReference>
<dbReference type="PANTHER" id="PTHR37938:SF1">
    <property type="entry name" value="BLL0215 PROTEIN"/>
    <property type="match status" value="1"/>
</dbReference>
<keyword evidence="1" id="KW-0812">Transmembrane</keyword>
<evidence type="ECO:0008006" key="4">
    <source>
        <dbReference type="Google" id="ProtNLM"/>
    </source>
</evidence>
<evidence type="ECO:0000313" key="3">
    <source>
        <dbReference type="Proteomes" id="UP000223071"/>
    </source>
</evidence>
<dbReference type="PANTHER" id="PTHR37938">
    <property type="entry name" value="BLL0215 PROTEIN"/>
    <property type="match status" value="1"/>
</dbReference>
<organism evidence="2 3">
    <name type="scientific">Tepidiforma thermophila (strain KCTC 52669 / CGMCC 1.13589 / G233)</name>
    <dbReference type="NCBI Taxonomy" id="2761530"/>
    <lineage>
        <taxon>Bacteria</taxon>
        <taxon>Bacillati</taxon>
        <taxon>Chloroflexota</taxon>
        <taxon>Tepidiformia</taxon>
        <taxon>Tepidiformales</taxon>
        <taxon>Tepidiformaceae</taxon>
        <taxon>Tepidiforma</taxon>
    </lineage>
</organism>
<evidence type="ECO:0000313" key="2">
    <source>
        <dbReference type="EMBL" id="PFG74936.1"/>
    </source>
</evidence>
<evidence type="ECO:0000256" key="1">
    <source>
        <dbReference type="SAM" id="Phobius"/>
    </source>
</evidence>